<name>A0A915AM15_PARUN</name>
<dbReference type="AlphaFoldDB" id="A0A915AM15"/>
<organism evidence="1 2">
    <name type="scientific">Parascaris univalens</name>
    <name type="common">Nematode worm</name>
    <dbReference type="NCBI Taxonomy" id="6257"/>
    <lineage>
        <taxon>Eukaryota</taxon>
        <taxon>Metazoa</taxon>
        <taxon>Ecdysozoa</taxon>
        <taxon>Nematoda</taxon>
        <taxon>Chromadorea</taxon>
        <taxon>Rhabditida</taxon>
        <taxon>Spirurina</taxon>
        <taxon>Ascaridomorpha</taxon>
        <taxon>Ascaridoidea</taxon>
        <taxon>Ascarididae</taxon>
        <taxon>Parascaris</taxon>
    </lineage>
</organism>
<sequence length="103" mass="11974">MFSLCMYNAWTLLSNDQLEELEEEASKINFDIIGPAERARSSLAENKKRITELRKSDESVTSETREIDHIVQEFYTKLYGGKTDCVFVTREGDELFLQIMTQK</sequence>
<dbReference type="Proteomes" id="UP000887569">
    <property type="component" value="Unplaced"/>
</dbReference>
<reference evidence="2" key="1">
    <citation type="submission" date="2022-11" db="UniProtKB">
        <authorList>
            <consortium name="WormBaseParasite"/>
        </authorList>
    </citation>
    <scope>IDENTIFICATION</scope>
</reference>
<protein>
    <submittedName>
        <fullName evidence="2">Uncharacterized protein</fullName>
    </submittedName>
</protein>
<evidence type="ECO:0000313" key="1">
    <source>
        <dbReference type="Proteomes" id="UP000887569"/>
    </source>
</evidence>
<evidence type="ECO:0000313" key="2">
    <source>
        <dbReference type="WBParaSite" id="PgR010_g182_t01"/>
    </source>
</evidence>
<accession>A0A915AM15</accession>
<dbReference type="WBParaSite" id="PgR010_g182_t01">
    <property type="protein sequence ID" value="PgR010_g182_t01"/>
    <property type="gene ID" value="PgR010_g182"/>
</dbReference>
<proteinExistence type="predicted"/>
<keyword evidence="1" id="KW-1185">Reference proteome</keyword>